<proteinExistence type="predicted"/>
<protein>
    <submittedName>
        <fullName evidence="1">Uncharacterized protein</fullName>
    </submittedName>
</protein>
<accession>A0A8J2PZ61</accession>
<evidence type="ECO:0000313" key="1">
    <source>
        <dbReference type="EMBL" id="CAG7827370.1"/>
    </source>
</evidence>
<dbReference type="EMBL" id="CAJVCH010543248">
    <property type="protein sequence ID" value="CAG7827370.1"/>
    <property type="molecule type" value="Genomic_DNA"/>
</dbReference>
<evidence type="ECO:0000313" key="2">
    <source>
        <dbReference type="Proteomes" id="UP000708208"/>
    </source>
</evidence>
<dbReference type="Proteomes" id="UP000708208">
    <property type="component" value="Unassembled WGS sequence"/>
</dbReference>
<keyword evidence="2" id="KW-1185">Reference proteome</keyword>
<sequence length="57" mass="6466">MYFKKSIRKFVEIRGVFSVVGIPGGGKANFTRGFLAPTLLILKRTAWLYRIFRGCSP</sequence>
<comment type="caution">
    <text evidence="1">The sequence shown here is derived from an EMBL/GenBank/DDBJ whole genome shotgun (WGS) entry which is preliminary data.</text>
</comment>
<feature type="non-terminal residue" evidence="1">
    <location>
        <position position="1"/>
    </location>
</feature>
<name>A0A8J2PZ61_9HEXA</name>
<gene>
    <name evidence="1" type="ORF">AFUS01_LOCUS37361</name>
</gene>
<reference evidence="1" key="1">
    <citation type="submission" date="2021-06" db="EMBL/GenBank/DDBJ databases">
        <authorList>
            <person name="Hodson N. C."/>
            <person name="Mongue J. A."/>
            <person name="Jaron S. K."/>
        </authorList>
    </citation>
    <scope>NUCLEOTIDE SEQUENCE</scope>
</reference>
<dbReference type="AlphaFoldDB" id="A0A8J2PZ61"/>
<organism evidence="1 2">
    <name type="scientific">Allacma fusca</name>
    <dbReference type="NCBI Taxonomy" id="39272"/>
    <lineage>
        <taxon>Eukaryota</taxon>
        <taxon>Metazoa</taxon>
        <taxon>Ecdysozoa</taxon>
        <taxon>Arthropoda</taxon>
        <taxon>Hexapoda</taxon>
        <taxon>Collembola</taxon>
        <taxon>Symphypleona</taxon>
        <taxon>Sminthuridae</taxon>
        <taxon>Allacma</taxon>
    </lineage>
</organism>